<comment type="caution">
    <text evidence="6">The sequence shown here is derived from an EMBL/GenBank/DDBJ whole genome shotgun (WGS) entry which is preliminary data.</text>
</comment>
<dbReference type="Pfam" id="PF00668">
    <property type="entry name" value="Condensation"/>
    <property type="match status" value="1"/>
</dbReference>
<dbReference type="EMBL" id="PGEZ01000001">
    <property type="protein sequence ID" value="PJJ58333.1"/>
    <property type="molecule type" value="Genomic_DNA"/>
</dbReference>
<dbReference type="GO" id="GO:0005829">
    <property type="term" value="C:cytosol"/>
    <property type="evidence" value="ECO:0007669"/>
    <property type="project" value="TreeGrafter"/>
</dbReference>
<dbReference type="InterPro" id="IPR020806">
    <property type="entry name" value="PKS_PP-bd"/>
</dbReference>
<dbReference type="GO" id="GO:0009239">
    <property type="term" value="P:enterobactin biosynthetic process"/>
    <property type="evidence" value="ECO:0007669"/>
    <property type="project" value="TreeGrafter"/>
</dbReference>
<dbReference type="InterPro" id="IPR020845">
    <property type="entry name" value="AMP-binding_CS"/>
</dbReference>
<keyword evidence="2" id="KW-0596">Phosphopantetheine</keyword>
<keyword evidence="3" id="KW-0597">Phosphoprotein</keyword>
<dbReference type="InterPro" id="IPR036736">
    <property type="entry name" value="ACP-like_sf"/>
</dbReference>
<dbReference type="GO" id="GO:0047527">
    <property type="term" value="F:2,3-dihydroxybenzoate-serine ligase activity"/>
    <property type="evidence" value="ECO:0007669"/>
    <property type="project" value="TreeGrafter"/>
</dbReference>
<dbReference type="Proteomes" id="UP000230842">
    <property type="component" value="Unassembled WGS sequence"/>
</dbReference>
<dbReference type="Gene3D" id="3.30.300.30">
    <property type="match status" value="1"/>
</dbReference>
<dbReference type="GO" id="GO:0009366">
    <property type="term" value="C:enterobactin synthetase complex"/>
    <property type="evidence" value="ECO:0007669"/>
    <property type="project" value="TreeGrafter"/>
</dbReference>
<dbReference type="InterPro" id="IPR000873">
    <property type="entry name" value="AMP-dep_synth/lig_dom"/>
</dbReference>
<dbReference type="Pfam" id="PF00550">
    <property type="entry name" value="PP-binding"/>
    <property type="match status" value="1"/>
</dbReference>
<dbReference type="Gene3D" id="3.40.50.1820">
    <property type="entry name" value="alpha/beta hydrolase"/>
    <property type="match status" value="1"/>
</dbReference>
<protein>
    <submittedName>
        <fullName evidence="6">Enterobactin synthetase component F</fullName>
    </submittedName>
</protein>
<evidence type="ECO:0000256" key="2">
    <source>
        <dbReference type="ARBA" id="ARBA00022450"/>
    </source>
</evidence>
<dbReference type="SUPFAM" id="SSF53474">
    <property type="entry name" value="alpha/beta-Hydrolases"/>
    <property type="match status" value="1"/>
</dbReference>
<dbReference type="SUPFAM" id="SSF56801">
    <property type="entry name" value="Acetyl-CoA synthetase-like"/>
    <property type="match status" value="1"/>
</dbReference>
<evidence type="ECO:0000313" key="6">
    <source>
        <dbReference type="EMBL" id="PJJ58333.1"/>
    </source>
</evidence>
<dbReference type="Gene3D" id="2.30.38.10">
    <property type="entry name" value="Luciferase, Domain 3"/>
    <property type="match status" value="1"/>
</dbReference>
<dbReference type="PANTHER" id="PTHR45527">
    <property type="entry name" value="NONRIBOSOMAL PEPTIDE SYNTHETASE"/>
    <property type="match status" value="1"/>
</dbReference>
<dbReference type="InterPro" id="IPR023213">
    <property type="entry name" value="CAT-like_dom_sf"/>
</dbReference>
<keyword evidence="7" id="KW-1185">Reference proteome</keyword>
<dbReference type="InterPro" id="IPR009081">
    <property type="entry name" value="PP-bd_ACP"/>
</dbReference>
<feature type="region of interest" description="Disordered" evidence="4">
    <location>
        <begin position="979"/>
        <end position="999"/>
    </location>
</feature>
<dbReference type="PANTHER" id="PTHR45527:SF1">
    <property type="entry name" value="FATTY ACID SYNTHASE"/>
    <property type="match status" value="1"/>
</dbReference>
<dbReference type="SMART" id="SM00823">
    <property type="entry name" value="PKS_PP"/>
    <property type="match status" value="1"/>
</dbReference>
<dbReference type="PROSITE" id="PS00455">
    <property type="entry name" value="AMP_BINDING"/>
    <property type="match status" value="1"/>
</dbReference>
<accession>A0A2M9BK53</accession>
<evidence type="ECO:0000256" key="1">
    <source>
        <dbReference type="ARBA" id="ARBA00001957"/>
    </source>
</evidence>
<feature type="compositionally biased region" description="Low complexity" evidence="4">
    <location>
        <begin position="981"/>
        <end position="994"/>
    </location>
</feature>
<evidence type="ECO:0000259" key="5">
    <source>
        <dbReference type="PROSITE" id="PS50075"/>
    </source>
</evidence>
<dbReference type="InterPro" id="IPR029058">
    <property type="entry name" value="AB_hydrolase_fold"/>
</dbReference>
<comment type="cofactor">
    <cofactor evidence="1">
        <name>pantetheine 4'-phosphate</name>
        <dbReference type="ChEBI" id="CHEBI:47942"/>
    </cofactor>
</comment>
<dbReference type="SMART" id="SM00824">
    <property type="entry name" value="PKS_TE"/>
    <property type="match status" value="1"/>
</dbReference>
<dbReference type="Gene3D" id="3.30.559.10">
    <property type="entry name" value="Chloramphenicol acetyltransferase-like domain"/>
    <property type="match status" value="1"/>
</dbReference>
<feature type="compositionally biased region" description="Basic and acidic residues" evidence="4">
    <location>
        <begin position="585"/>
        <end position="594"/>
    </location>
</feature>
<feature type="domain" description="Carrier" evidence="5">
    <location>
        <begin position="992"/>
        <end position="1067"/>
    </location>
</feature>
<dbReference type="OrthoDB" id="9803968at2"/>
<dbReference type="FunFam" id="3.40.50.12780:FF:000012">
    <property type="entry name" value="Non-ribosomal peptide synthetase"/>
    <property type="match status" value="1"/>
</dbReference>
<evidence type="ECO:0000256" key="4">
    <source>
        <dbReference type="SAM" id="MobiDB-lite"/>
    </source>
</evidence>
<dbReference type="Gene3D" id="3.30.559.30">
    <property type="entry name" value="Nonribosomal peptide synthetase, condensation domain"/>
    <property type="match status" value="1"/>
</dbReference>
<dbReference type="InterPro" id="IPR010071">
    <property type="entry name" value="AA_adenyl_dom"/>
</dbReference>
<dbReference type="SUPFAM" id="SSF47336">
    <property type="entry name" value="ACP-like"/>
    <property type="match status" value="1"/>
</dbReference>
<proteinExistence type="predicted"/>
<dbReference type="GO" id="GO:0031177">
    <property type="term" value="F:phosphopantetheine binding"/>
    <property type="evidence" value="ECO:0007669"/>
    <property type="project" value="InterPro"/>
</dbReference>
<dbReference type="Pfam" id="PF00975">
    <property type="entry name" value="Thioesterase"/>
    <property type="match status" value="1"/>
</dbReference>
<dbReference type="InterPro" id="IPR020802">
    <property type="entry name" value="TesA-like"/>
</dbReference>
<dbReference type="InterPro" id="IPR001031">
    <property type="entry name" value="Thioesterase"/>
</dbReference>
<gene>
    <name evidence="6" type="ORF">CLV56_2584</name>
</gene>
<dbReference type="GO" id="GO:0043041">
    <property type="term" value="P:amino acid activation for nonribosomal peptide biosynthetic process"/>
    <property type="evidence" value="ECO:0007669"/>
    <property type="project" value="TreeGrafter"/>
</dbReference>
<name>A0A2M9BK53_9ACTN</name>
<dbReference type="InterPro" id="IPR045851">
    <property type="entry name" value="AMP-bd_C_sf"/>
</dbReference>
<dbReference type="Pfam" id="PF00501">
    <property type="entry name" value="AMP-binding"/>
    <property type="match status" value="1"/>
</dbReference>
<evidence type="ECO:0000313" key="7">
    <source>
        <dbReference type="Proteomes" id="UP000230842"/>
    </source>
</evidence>
<feature type="region of interest" description="Disordered" evidence="4">
    <location>
        <begin position="579"/>
        <end position="606"/>
    </location>
</feature>
<dbReference type="Gene3D" id="3.40.50.980">
    <property type="match status" value="2"/>
</dbReference>
<dbReference type="GO" id="GO:0008610">
    <property type="term" value="P:lipid biosynthetic process"/>
    <property type="evidence" value="ECO:0007669"/>
    <property type="project" value="UniProtKB-ARBA"/>
</dbReference>
<dbReference type="PROSITE" id="PS50075">
    <property type="entry name" value="CARRIER"/>
    <property type="match status" value="1"/>
</dbReference>
<dbReference type="InterPro" id="IPR001242">
    <property type="entry name" value="Condensation_dom"/>
</dbReference>
<dbReference type="SUPFAM" id="SSF52777">
    <property type="entry name" value="CoA-dependent acyltransferases"/>
    <property type="match status" value="2"/>
</dbReference>
<reference evidence="6 7" key="1">
    <citation type="submission" date="2017-11" db="EMBL/GenBank/DDBJ databases">
        <title>Genomic Encyclopedia of Archaeal and Bacterial Type Strains, Phase II (KMG-II): From Individual Species to Whole Genera.</title>
        <authorList>
            <person name="Goeker M."/>
        </authorList>
    </citation>
    <scope>NUCLEOTIDE SEQUENCE [LARGE SCALE GENOMIC DNA]</scope>
    <source>
        <strain evidence="6 7">DSM 27763</strain>
    </source>
</reference>
<dbReference type="NCBIfam" id="TIGR01733">
    <property type="entry name" value="AA-adenyl-dom"/>
    <property type="match status" value="1"/>
</dbReference>
<sequence length="1341" mass="142994">MTGPVQDQPEGAWFPLTSAQQGLYFAQLLAPGSPAYITAEVVEVAEGLDVARLTDALARTYADHEQLRVRVRVGPDGPQQQVLRPGPVVVPVHDVTDEADARSRVGAAIRRPMDLEAGEVTRTAVLRFGDGRCWWLHAAHHLVVDGFGFVQLARRVAAYYRGATPDPVTAGVADLVTDDAALAEVREADRRHWEERTADATGPSNVAGQVAEVADRALRVTLDLPDAVQQALLTQARGLGARWTEVVVGALAAYLARLVEPGTTAVRVGLPLMNRAAAGERPPARARTVCTATNVLPVTAPTDVRVGDLVGVIAAEIADAGAHACYRQEDLARTLRRRGVPAPFGPQVNLVPFAPVLDLGDARGRIRNVTAGPVEDMTWCLRGVLGRGPVALEIDANPRLYDRASTEAHAHRIAAWLGRFAAAAPETRIVDLPLLPPQEHHLVVETFNDTAHPVAPRTLAEAFDEAVGAGPDAVALVWRGRTLTYAELSAEADRVADAIEQAGAAHPGAVVGVALERSPALFAAVHGVVRSGAAFCPLEPGLPPARIAAMVEDAGISVVVTSDGSDGALPSGVHRIDIAGPPYAEEPRSVERRGRPPGRRAGPDDPAYVLFTSGSTGRPKGVVVSHRAIDNRLAWMQHHLPLAPGDRVLHKTPISFDVSVWELFWPLQVRAGVVVAEPGAHRDPRALADVVVRERVDVLHFVPSMLRVLLADRRARERLQGARVRHVVCSGEALTPDLVEGAATVFGTAPVNLYGPTEAAVDVTVHDTDPRRDRTLVPIGRPVWNTRAYVLDPAGRPLGIGMAGELCLAGVQLADGYAGRPDATAAAFVRHPLAGGSRLYRTGDRARWRHDGTLEYLGRLDDQVKIAGQRIELGEVEQVLGAVAEVDDVAVVVVPRAAGADELVACYVPTRPADVVAAGGPPPAGTTSDDHATSDERAVRALTRAARASLTDAMRPSRYVPLAAVPTTASGKTDRRALASTAARAPVPRPTAVPQDRTTEEVCRAAGRLLETSVGPDDDLFALGTTSLLALRLLGEIEDVTGATLRLSDLFENPRPSALARLVTATPDRARGTDRRHDLARMITLRPGRSGPPLIALPPAGGLGWCYTSLLRHLPPDLPVHALQAPGLDGAQDEEGGWPESLTSWARLMLSDIRSRAGDGPLHLVGWSVGGMAAHEVARLALASGGEVGAVVLLDAYPSDQWQHLGAPTETEALRGVLRIAGLEERADESLDRARTVEILREGASALAALPPQTLEASIRSVHACAAMVRNARHEVLHHDLVHVTAAAPREEHWLSAKAWERYVDGTVDVRRLEATHPDLVREPHVARVGAIVTEEIERWS</sequence>
<dbReference type="RefSeq" id="WP_100414929.1">
    <property type="nucleotide sequence ID" value="NZ_PGEZ01000001.1"/>
</dbReference>
<evidence type="ECO:0000256" key="3">
    <source>
        <dbReference type="ARBA" id="ARBA00022553"/>
    </source>
</evidence>
<organism evidence="6 7">
    <name type="scientific">Mumia flava</name>
    <dbReference type="NCBI Taxonomy" id="1348852"/>
    <lineage>
        <taxon>Bacteria</taxon>
        <taxon>Bacillati</taxon>
        <taxon>Actinomycetota</taxon>
        <taxon>Actinomycetes</taxon>
        <taxon>Propionibacteriales</taxon>
        <taxon>Nocardioidaceae</taxon>
        <taxon>Mumia</taxon>
    </lineage>
</organism>